<gene>
    <name evidence="1" type="ORF">EDWATA_04061</name>
</gene>
<evidence type="ECO:0000313" key="2">
    <source>
        <dbReference type="Proteomes" id="UP000003692"/>
    </source>
</evidence>
<dbReference type="EMBL" id="ADGK01000362">
    <property type="protein sequence ID" value="EFE20970.1"/>
    <property type="molecule type" value="Genomic_DNA"/>
</dbReference>
<accession>D4FB90</accession>
<evidence type="ECO:0000313" key="1">
    <source>
        <dbReference type="EMBL" id="EFE20970.1"/>
    </source>
</evidence>
<proteinExistence type="predicted"/>
<comment type="caution">
    <text evidence="1">The sequence shown here is derived from an EMBL/GenBank/DDBJ whole genome shotgun (WGS) entry which is preliminary data.</text>
</comment>
<dbReference type="HOGENOM" id="CLU_3269282_0_0_6"/>
<name>D4FB90_EDWTA</name>
<protein>
    <submittedName>
        <fullName evidence="1">Uncharacterized protein</fullName>
    </submittedName>
</protein>
<dbReference type="AlphaFoldDB" id="D4FB90"/>
<reference evidence="1 2" key="1">
    <citation type="submission" date="2010-02" db="EMBL/GenBank/DDBJ databases">
        <authorList>
            <person name="Weinstock G."/>
            <person name="Sodergren E."/>
            <person name="Clifton S."/>
            <person name="Fulton L."/>
            <person name="Fulton B."/>
            <person name="Courtney L."/>
            <person name="Fronick C."/>
            <person name="Harrison M."/>
            <person name="Strong C."/>
            <person name="Farmer C."/>
            <person name="Delahaunty K."/>
            <person name="Markovic C."/>
            <person name="Hall O."/>
            <person name="Minx P."/>
            <person name="Tomlinson C."/>
            <person name="Mitreva M."/>
            <person name="Nelson J."/>
            <person name="Hou S."/>
            <person name="Wollam A."/>
            <person name="Pepin K.H."/>
            <person name="Johnson M."/>
            <person name="Bhonagiri V."/>
            <person name="Zhang X."/>
            <person name="Suruliraj S."/>
            <person name="Warren W."/>
            <person name="Chinwalla A."/>
            <person name="Mardis E.R."/>
            <person name="Wilson R.K."/>
        </authorList>
    </citation>
    <scope>NUCLEOTIDE SEQUENCE [LARGE SCALE GENOMIC DNA]</scope>
    <source>
        <strain evidence="1 2">ATCC 23685</strain>
    </source>
</reference>
<organism evidence="1 2">
    <name type="scientific">Edwardsiella tarda ATCC 23685</name>
    <dbReference type="NCBI Taxonomy" id="500638"/>
    <lineage>
        <taxon>Bacteria</taxon>
        <taxon>Pseudomonadati</taxon>
        <taxon>Pseudomonadota</taxon>
        <taxon>Gammaproteobacteria</taxon>
        <taxon>Enterobacterales</taxon>
        <taxon>Hafniaceae</taxon>
        <taxon>Edwardsiella</taxon>
    </lineage>
</organism>
<sequence>MKDVCWEAAISEATDDNWKSKYGDMESYALGLEGHFCIWTE</sequence>
<dbReference type="Proteomes" id="UP000003692">
    <property type="component" value="Unassembled WGS sequence"/>
</dbReference>